<evidence type="ECO:0008006" key="5">
    <source>
        <dbReference type="Google" id="ProtNLM"/>
    </source>
</evidence>
<protein>
    <recommendedName>
        <fullName evidence="5">Zinc finger PHD-type domain-containing protein</fullName>
    </recommendedName>
</protein>
<organism evidence="3 4">
    <name type="scientific">Dreissena polymorpha</name>
    <name type="common">Zebra mussel</name>
    <name type="synonym">Mytilus polymorpha</name>
    <dbReference type="NCBI Taxonomy" id="45954"/>
    <lineage>
        <taxon>Eukaryota</taxon>
        <taxon>Metazoa</taxon>
        <taxon>Spiralia</taxon>
        <taxon>Lophotrochozoa</taxon>
        <taxon>Mollusca</taxon>
        <taxon>Bivalvia</taxon>
        <taxon>Autobranchia</taxon>
        <taxon>Heteroconchia</taxon>
        <taxon>Euheterodonta</taxon>
        <taxon>Imparidentia</taxon>
        <taxon>Neoheterodontei</taxon>
        <taxon>Myida</taxon>
        <taxon>Dreissenoidea</taxon>
        <taxon>Dreissenidae</taxon>
        <taxon>Dreissena</taxon>
    </lineage>
</organism>
<reference evidence="3" key="2">
    <citation type="submission" date="2020-11" db="EMBL/GenBank/DDBJ databases">
        <authorList>
            <person name="McCartney M.A."/>
            <person name="Auch B."/>
            <person name="Kono T."/>
            <person name="Mallez S."/>
            <person name="Becker A."/>
            <person name="Gohl D.M."/>
            <person name="Silverstein K.A.T."/>
            <person name="Koren S."/>
            <person name="Bechman K.B."/>
            <person name="Herman A."/>
            <person name="Abrahante J.E."/>
            <person name="Garbe J."/>
        </authorList>
    </citation>
    <scope>NUCLEOTIDE SEQUENCE</scope>
    <source>
        <strain evidence="3">Duluth1</strain>
        <tissue evidence="3">Whole animal</tissue>
    </source>
</reference>
<gene>
    <name evidence="3" type="ORF">DPMN_059754</name>
</gene>
<keyword evidence="4" id="KW-1185">Reference proteome</keyword>
<evidence type="ECO:0000313" key="4">
    <source>
        <dbReference type="Proteomes" id="UP000828390"/>
    </source>
</evidence>
<dbReference type="InterPro" id="IPR013083">
    <property type="entry name" value="Znf_RING/FYVE/PHD"/>
</dbReference>
<feature type="compositionally biased region" description="Basic and acidic residues" evidence="2">
    <location>
        <begin position="275"/>
        <end position="298"/>
    </location>
</feature>
<proteinExistence type="predicted"/>
<dbReference type="InterPro" id="IPR011011">
    <property type="entry name" value="Znf_FYVE_PHD"/>
</dbReference>
<keyword evidence="1" id="KW-0175">Coiled coil</keyword>
<sequence>MPLKTSNEKVDHLKSSQRKGSVSKVAWTCMDCDQSFTEDGDMLLLCQYCEKPKCIPCLGLPKAFYKQVSGRVNFPWFCDNCLGKAIESVKTNKSIVDQCHDFLSKFQEKVENRLVEIEKDVKEVKQELAGLKQVKDGTDGKMGEAVASENIVKQATTEIQSRFDRRNNIAFYGIKENKSNLKEECEQLDKDCINDIITEIGIHVHSEDIKNLKRFGKKGLTRIIENKDGNKEEVEVPRVVIGTFTEEAKIRIMNNAHKLSSSKSDHFRTIGITHDMTKEERQRDKDLKKETKDRTEKETENFVHVVRGMPWERRIVKVRKGGGVVAQTHPG</sequence>
<feature type="coiled-coil region" evidence="1">
    <location>
        <begin position="107"/>
        <end position="134"/>
    </location>
</feature>
<dbReference type="PANTHER" id="PTHR37445">
    <property type="entry name" value="PROTEIN CBG24663"/>
    <property type="match status" value="1"/>
</dbReference>
<reference evidence="3" key="1">
    <citation type="journal article" date="2019" name="bioRxiv">
        <title>The Genome of the Zebra Mussel, Dreissena polymorpha: A Resource for Invasive Species Research.</title>
        <authorList>
            <person name="McCartney M.A."/>
            <person name="Auch B."/>
            <person name="Kono T."/>
            <person name="Mallez S."/>
            <person name="Zhang Y."/>
            <person name="Obille A."/>
            <person name="Becker A."/>
            <person name="Abrahante J.E."/>
            <person name="Garbe J."/>
            <person name="Badalamenti J.P."/>
            <person name="Herman A."/>
            <person name="Mangelson H."/>
            <person name="Liachko I."/>
            <person name="Sullivan S."/>
            <person name="Sone E.D."/>
            <person name="Koren S."/>
            <person name="Silverstein K.A.T."/>
            <person name="Beckman K.B."/>
            <person name="Gohl D.M."/>
        </authorList>
    </citation>
    <scope>NUCLEOTIDE SEQUENCE</scope>
    <source>
        <strain evidence="3">Duluth1</strain>
        <tissue evidence="3">Whole animal</tissue>
    </source>
</reference>
<dbReference type="EMBL" id="JAIWYP010000013">
    <property type="protein sequence ID" value="KAH3717015.1"/>
    <property type="molecule type" value="Genomic_DNA"/>
</dbReference>
<comment type="caution">
    <text evidence="3">The sequence shown here is derived from an EMBL/GenBank/DDBJ whole genome shotgun (WGS) entry which is preliminary data.</text>
</comment>
<dbReference type="Gene3D" id="3.30.40.10">
    <property type="entry name" value="Zinc/RING finger domain, C3HC4 (zinc finger)"/>
    <property type="match status" value="1"/>
</dbReference>
<feature type="region of interest" description="Disordered" evidence="2">
    <location>
        <begin position="274"/>
        <end position="298"/>
    </location>
</feature>
<dbReference type="AlphaFoldDB" id="A0A9D4C4N6"/>
<evidence type="ECO:0000313" key="3">
    <source>
        <dbReference type="EMBL" id="KAH3717015.1"/>
    </source>
</evidence>
<accession>A0A9D4C4N6</accession>
<evidence type="ECO:0000256" key="1">
    <source>
        <dbReference type="SAM" id="Coils"/>
    </source>
</evidence>
<dbReference type="SUPFAM" id="SSF57903">
    <property type="entry name" value="FYVE/PHD zinc finger"/>
    <property type="match status" value="1"/>
</dbReference>
<evidence type="ECO:0000256" key="2">
    <source>
        <dbReference type="SAM" id="MobiDB-lite"/>
    </source>
</evidence>
<dbReference type="PANTHER" id="PTHR37445:SF3">
    <property type="entry name" value="ZINC FINGER PHD-TYPE DOMAIN-CONTAINING PROTEIN"/>
    <property type="match status" value="1"/>
</dbReference>
<name>A0A9D4C4N6_DREPO</name>
<dbReference type="Proteomes" id="UP000828390">
    <property type="component" value="Unassembled WGS sequence"/>
</dbReference>